<dbReference type="GeneTree" id="ENSGT00940000161538"/>
<dbReference type="GO" id="GO:0060349">
    <property type="term" value="P:bone morphogenesis"/>
    <property type="evidence" value="ECO:0007669"/>
    <property type="project" value="Ensembl"/>
</dbReference>
<dbReference type="PANTHER" id="PTHR16770">
    <property type="entry name" value="PROTEIN RIPPLY-LIKE"/>
    <property type="match status" value="1"/>
</dbReference>
<dbReference type="KEGG" id="pmua:114593334"/>
<dbReference type="GO" id="GO:0005634">
    <property type="term" value="C:nucleus"/>
    <property type="evidence" value="ECO:0007669"/>
    <property type="project" value="UniProtKB-SubCell"/>
</dbReference>
<comment type="similarity">
    <text evidence="2">Belongs to the ripply family.</text>
</comment>
<gene>
    <name evidence="6" type="primary">RIPPLY2</name>
</gene>
<proteinExistence type="inferred from homology"/>
<evidence type="ECO:0000256" key="1">
    <source>
        <dbReference type="ARBA" id="ARBA00004123"/>
    </source>
</evidence>
<dbReference type="GO" id="GO:0001503">
    <property type="term" value="P:ossification"/>
    <property type="evidence" value="ECO:0007669"/>
    <property type="project" value="Ensembl"/>
</dbReference>
<evidence type="ECO:0000313" key="6">
    <source>
        <dbReference type="Ensembl" id="ENSPMRP00000006469.1"/>
    </source>
</evidence>
<dbReference type="CTD" id="134701"/>
<feature type="compositionally biased region" description="Acidic residues" evidence="5">
    <location>
        <begin position="105"/>
        <end position="126"/>
    </location>
</feature>
<dbReference type="GO" id="GO:0007219">
    <property type="term" value="P:Notch signaling pathway"/>
    <property type="evidence" value="ECO:0007669"/>
    <property type="project" value="Ensembl"/>
</dbReference>
<dbReference type="GO" id="GO:0000122">
    <property type="term" value="P:negative regulation of transcription by RNA polymerase II"/>
    <property type="evidence" value="ECO:0007669"/>
    <property type="project" value="TreeGrafter"/>
</dbReference>
<reference evidence="6" key="2">
    <citation type="submission" date="2025-08" db="UniProtKB">
        <authorList>
            <consortium name="Ensembl"/>
        </authorList>
    </citation>
    <scope>IDENTIFICATION</scope>
</reference>
<keyword evidence="7" id="KW-1185">Reference proteome</keyword>
<comment type="subcellular location">
    <subcellularLocation>
        <location evidence="1">Nucleus</location>
    </subcellularLocation>
</comment>
<protein>
    <submittedName>
        <fullName evidence="6">Ripply transcriptional repressor 2</fullName>
    </submittedName>
</protein>
<organism evidence="6 7">
    <name type="scientific">Podarcis muralis</name>
    <name type="common">Wall lizard</name>
    <name type="synonym">Lacerta muralis</name>
    <dbReference type="NCBI Taxonomy" id="64176"/>
    <lineage>
        <taxon>Eukaryota</taxon>
        <taxon>Metazoa</taxon>
        <taxon>Chordata</taxon>
        <taxon>Craniata</taxon>
        <taxon>Vertebrata</taxon>
        <taxon>Euteleostomi</taxon>
        <taxon>Lepidosauria</taxon>
        <taxon>Squamata</taxon>
        <taxon>Bifurcata</taxon>
        <taxon>Unidentata</taxon>
        <taxon>Episquamata</taxon>
        <taxon>Laterata</taxon>
        <taxon>Lacertibaenia</taxon>
        <taxon>Lacertidae</taxon>
        <taxon>Podarcis</taxon>
    </lineage>
</organism>
<accession>A0A670I3N3</accession>
<dbReference type="OMA" id="AELTCEN"/>
<sequence>MDSSRLRLCTSPPGAHNARICCRGQARSGGFWRPWIPTPKDAERQRRRDYRALCSSSETDSAKLTQYIHPVRLFWPKSRCFDYLYQEAEALLKNFPVQATISFYEDSESEEDSDDSEHDSGAELDS</sequence>
<evidence type="ECO:0000256" key="2">
    <source>
        <dbReference type="ARBA" id="ARBA00006944"/>
    </source>
</evidence>
<name>A0A670I3N3_PODMU</name>
<evidence type="ECO:0000256" key="3">
    <source>
        <dbReference type="ARBA" id="ARBA00022473"/>
    </source>
</evidence>
<keyword evidence="3" id="KW-0217">Developmental protein</keyword>
<evidence type="ECO:0000256" key="4">
    <source>
        <dbReference type="ARBA" id="ARBA00023242"/>
    </source>
</evidence>
<dbReference type="GO" id="GO:0007368">
    <property type="term" value="P:determination of left/right symmetry"/>
    <property type="evidence" value="ECO:0007669"/>
    <property type="project" value="Ensembl"/>
</dbReference>
<evidence type="ECO:0000256" key="5">
    <source>
        <dbReference type="SAM" id="MobiDB-lite"/>
    </source>
</evidence>
<dbReference type="GO" id="GO:0036342">
    <property type="term" value="P:post-anal tail morphogenesis"/>
    <property type="evidence" value="ECO:0007669"/>
    <property type="project" value="Ensembl"/>
</dbReference>
<dbReference type="InterPro" id="IPR028127">
    <property type="entry name" value="Ripply_fam"/>
</dbReference>
<dbReference type="Ensembl" id="ENSPMRT00000006892.1">
    <property type="protein sequence ID" value="ENSPMRP00000006469.1"/>
    <property type="gene ID" value="ENSPMRG00000004374.1"/>
</dbReference>
<dbReference type="GeneID" id="114593334"/>
<reference evidence="6" key="3">
    <citation type="submission" date="2025-09" db="UniProtKB">
        <authorList>
            <consortium name="Ensembl"/>
        </authorList>
    </citation>
    <scope>IDENTIFICATION</scope>
</reference>
<dbReference type="OrthoDB" id="5978888at2759"/>
<dbReference type="AlphaFoldDB" id="A0A670I3N3"/>
<dbReference type="GO" id="GO:0032525">
    <property type="term" value="P:somite rostral/caudal axis specification"/>
    <property type="evidence" value="ECO:0007669"/>
    <property type="project" value="Ensembl"/>
</dbReference>
<feature type="region of interest" description="Disordered" evidence="5">
    <location>
        <begin position="104"/>
        <end position="126"/>
    </location>
</feature>
<dbReference type="Proteomes" id="UP000472272">
    <property type="component" value="Chromosome 3"/>
</dbReference>
<dbReference type="Pfam" id="PF14998">
    <property type="entry name" value="Ripply"/>
    <property type="match status" value="1"/>
</dbReference>
<reference evidence="6 7" key="1">
    <citation type="journal article" date="2019" name="Proc. Natl. Acad. Sci. U.S.A.">
        <title>Regulatory changes in pterin and carotenoid genes underlie balanced color polymorphisms in the wall lizard.</title>
        <authorList>
            <person name="Andrade P."/>
            <person name="Pinho C."/>
            <person name="Perez I de Lanuza G."/>
            <person name="Afonso S."/>
            <person name="Brejcha J."/>
            <person name="Rubin C.J."/>
            <person name="Wallerman O."/>
            <person name="Pereira P."/>
            <person name="Sabatino S.J."/>
            <person name="Bellati A."/>
            <person name="Pellitteri-Rosa D."/>
            <person name="Bosakova Z."/>
            <person name="Bunikis I."/>
            <person name="Carretero M.A."/>
            <person name="Feiner N."/>
            <person name="Marsik P."/>
            <person name="Pauperio F."/>
            <person name="Salvi D."/>
            <person name="Soler L."/>
            <person name="While G.M."/>
            <person name="Uller T."/>
            <person name="Font E."/>
            <person name="Andersson L."/>
            <person name="Carneiro M."/>
        </authorList>
    </citation>
    <scope>NUCLEOTIDE SEQUENCE</scope>
</reference>
<evidence type="ECO:0000313" key="7">
    <source>
        <dbReference type="Proteomes" id="UP000472272"/>
    </source>
</evidence>
<dbReference type="PANTHER" id="PTHR16770:SF3">
    <property type="entry name" value="PROTEIN RIPPLY2"/>
    <property type="match status" value="1"/>
</dbReference>
<dbReference type="RefSeq" id="XP_028577529.1">
    <property type="nucleotide sequence ID" value="XM_028721696.1"/>
</dbReference>
<keyword evidence="4" id="KW-0539">Nucleus</keyword>